<proteinExistence type="inferred from homology"/>
<sequence length="1054" mass="116582">MRRFIPPCFRKKSKPDKPLAPLTIRNLTSVPIDLKVIERYNAPGNNGPVIAVSRFAGNITSFTNNFTETAGFKLPTGPAPKELEENAQSFNHEEVDIRVEPFTTNHTDKQATEREHNEILRLTFEADGQRYRIDTPLPMGFTRTLTPLGPDPKYSFTAVFVPGKTFLTIFSSANLDRWMSELADYLPISALSIPGTHNSPTCNKALPSVRCQAVSPRKQLNNGVRFFDIRVQPQKPEDPGHDGLILVHGVFPISLTGNKYFRDLSNDVIHFLEEHPSETVIISIKREGPGEHTDQQLSKILHDHYTNNDRWYTDPRIPRLGEARGKITLMRRFALDDSIKGDHEGRGYAIDAENWAYNTPNDRHGDVIVQDFCEVLEYVNIDAKTKYVTEHLQRASCLQCPDADAPPPPLHLNFLSASNFWKVGCWPEKIAAILNSSVVDYLAVNHMMDGEGDCGTGVVVCDWVGEGGDWDLVCDFIVMRNFFLSGASLLTSVLAQSSANGTNTPNIVGTPTANTPTYVASTVPSGTPISGNYTGSLRPQIHFSPPRNFMNDPNGMFVDSDGVWHLYYQYDATGLTAGNQHWGHATSKDLYHWVNQPIALFPPNNYTYIFSGSAVVDVNNTSGFFPNQTNGVVAIYTLADYAGGQPGPQQQAIAYSYDSGYTFIPYEANPVIASESSQFRDPKVIWYQDHWVMVIAYAQEFAIGFFTSPDLKNWTATSNFTYHGLLGLQYECPNLVEMPVQGTDETAWVLQISINPGAPLGGSIAEYFPGTFNGTHFKTFDDVARIADFGKDNYAGQFFFGTDPGEDAISIAWASNWQYADLTPTGPLEGWRSSMSLPRRNYLANITRIGWDMISEPYDMSPVLGKLLATKSSLGNGTVVVDFEHVESNALWFSVNVTGINTTEISRSATMNFTFRSPVSNEFLQGGFYFGGDTPFFIDRSGVKGFENVFFTDKVSTNNPISADGTWSMVGVIDRSIFEVFLDGGERSATVSFYPKNPLTQMTLAAVNILPGMDIAVEVRAINSAWARYADDKGTVLGNVTVGGNSTVGKKGLF</sequence>
<dbReference type="SUPFAM" id="SSF51695">
    <property type="entry name" value="PLC-like phosphodiesterases"/>
    <property type="match status" value="1"/>
</dbReference>
<dbReference type="GO" id="GO:0008081">
    <property type="term" value="F:phosphoric diester hydrolase activity"/>
    <property type="evidence" value="ECO:0007669"/>
    <property type="project" value="InterPro"/>
</dbReference>
<dbReference type="Pfam" id="PF08244">
    <property type="entry name" value="Glyco_hydro_32C"/>
    <property type="match status" value="1"/>
</dbReference>
<dbReference type="SMART" id="SM00640">
    <property type="entry name" value="Glyco_32"/>
    <property type="match status" value="1"/>
</dbReference>
<dbReference type="InterPro" id="IPR013320">
    <property type="entry name" value="ConA-like_dom_sf"/>
</dbReference>
<dbReference type="FunFam" id="2.115.10.20:FF:000002">
    <property type="entry name" value="Invertase 2"/>
    <property type="match status" value="1"/>
</dbReference>
<dbReference type="EMBL" id="SNSC02000009">
    <property type="protein sequence ID" value="TID21485.1"/>
    <property type="molecule type" value="Genomic_DNA"/>
</dbReference>
<dbReference type="Gene3D" id="3.20.20.190">
    <property type="entry name" value="Phosphatidylinositol (PI) phosphodiesterase"/>
    <property type="match status" value="1"/>
</dbReference>
<comment type="caution">
    <text evidence="5">The sequence shown here is derived from an EMBL/GenBank/DDBJ whole genome shotgun (WGS) entry which is preliminary data.</text>
</comment>
<evidence type="ECO:0000313" key="6">
    <source>
        <dbReference type="Proteomes" id="UP000298493"/>
    </source>
</evidence>
<dbReference type="PROSITE" id="PS50007">
    <property type="entry name" value="PIPLC_X_DOMAIN"/>
    <property type="match status" value="1"/>
</dbReference>
<dbReference type="Pfam" id="PF00251">
    <property type="entry name" value="Glyco_hydro_32N"/>
    <property type="match status" value="1"/>
</dbReference>
<evidence type="ECO:0000259" key="4">
    <source>
        <dbReference type="SMART" id="SM00148"/>
    </source>
</evidence>
<name>A0A4Z1PEZ6_9PEZI</name>
<evidence type="ECO:0000313" key="5">
    <source>
        <dbReference type="EMBL" id="TID21485.1"/>
    </source>
</evidence>
<dbReference type="InterPro" id="IPR013189">
    <property type="entry name" value="Glyco_hydro_32_C"/>
</dbReference>
<keyword evidence="3" id="KW-0326">Glycosidase</keyword>
<dbReference type="InterPro" id="IPR013148">
    <property type="entry name" value="Glyco_hydro_32_N"/>
</dbReference>
<protein>
    <submittedName>
        <fullName evidence="5">SCF E3 ubiquitin ligase complex F-box protein</fullName>
    </submittedName>
</protein>
<dbReference type="Proteomes" id="UP000298493">
    <property type="component" value="Unassembled WGS sequence"/>
</dbReference>
<dbReference type="CDD" id="cd08586">
    <property type="entry name" value="PI-PLCc_BcPLC_like"/>
    <property type="match status" value="1"/>
</dbReference>
<dbReference type="PROSITE" id="PS00609">
    <property type="entry name" value="GLYCOSYL_HYDROL_F32"/>
    <property type="match status" value="1"/>
</dbReference>
<reference evidence="5 6" key="1">
    <citation type="submission" date="2019-04" db="EMBL/GenBank/DDBJ databases">
        <title>High contiguity whole genome sequence and gene annotation resource for two Venturia nashicola isolates.</title>
        <authorList>
            <person name="Prokchorchik M."/>
            <person name="Won K."/>
            <person name="Lee Y."/>
            <person name="Choi E.D."/>
            <person name="Segonzac C."/>
            <person name="Sohn K.H."/>
        </authorList>
    </citation>
    <scope>NUCLEOTIDE SEQUENCE [LARGE SCALE GENOMIC DNA]</scope>
    <source>
        <strain evidence="5 6">PRI2</strain>
    </source>
</reference>
<dbReference type="GO" id="GO:0006629">
    <property type="term" value="P:lipid metabolic process"/>
    <property type="evidence" value="ECO:0007669"/>
    <property type="project" value="InterPro"/>
</dbReference>
<dbReference type="SUPFAM" id="SSF49899">
    <property type="entry name" value="Concanavalin A-like lectins/glucanases"/>
    <property type="match status" value="1"/>
</dbReference>
<dbReference type="AlphaFoldDB" id="A0A4Z1PEZ6"/>
<dbReference type="InterPro" id="IPR018053">
    <property type="entry name" value="Glyco_hydro_32_AS"/>
</dbReference>
<evidence type="ECO:0000256" key="3">
    <source>
        <dbReference type="ARBA" id="ARBA00023295"/>
    </source>
</evidence>
<dbReference type="PANTHER" id="PTHR42800">
    <property type="entry name" value="EXOINULINASE INUD (AFU_ORTHOLOGUE AFUA_5G00480)"/>
    <property type="match status" value="1"/>
</dbReference>
<comment type="similarity">
    <text evidence="1">Belongs to the glycosyl hydrolase 32 family.</text>
</comment>
<keyword evidence="2" id="KW-0378">Hydrolase</keyword>
<dbReference type="GO" id="GO:0000324">
    <property type="term" value="C:fungal-type vacuole"/>
    <property type="evidence" value="ECO:0007669"/>
    <property type="project" value="TreeGrafter"/>
</dbReference>
<dbReference type="Gene3D" id="2.115.10.20">
    <property type="entry name" value="Glycosyl hydrolase domain, family 43"/>
    <property type="match status" value="1"/>
</dbReference>
<dbReference type="InterPro" id="IPR001362">
    <property type="entry name" value="Glyco_hydro_32"/>
</dbReference>
<keyword evidence="6" id="KW-1185">Reference proteome</keyword>
<dbReference type="SUPFAM" id="SSF75005">
    <property type="entry name" value="Arabinanase/levansucrase/invertase"/>
    <property type="match status" value="1"/>
</dbReference>
<dbReference type="Pfam" id="PF00388">
    <property type="entry name" value="PI-PLC-X"/>
    <property type="match status" value="1"/>
</dbReference>
<accession>A0A4Z1PEZ6</accession>
<dbReference type="PANTHER" id="PTHR42800:SF2">
    <property type="entry name" value="INVERTASE-RELATED"/>
    <property type="match status" value="1"/>
</dbReference>
<dbReference type="Gene3D" id="2.60.120.560">
    <property type="entry name" value="Exo-inulinase, domain 1"/>
    <property type="match status" value="1"/>
</dbReference>
<evidence type="ECO:0000256" key="1">
    <source>
        <dbReference type="ARBA" id="ARBA00009902"/>
    </source>
</evidence>
<dbReference type="InterPro" id="IPR017946">
    <property type="entry name" value="PLC-like_Pdiesterase_TIM-brl"/>
</dbReference>
<gene>
    <name evidence="5" type="ORF">E6O75_ATG04880</name>
</gene>
<feature type="domain" description="Phosphatidylinositol-specific phospholipase C X" evidence="4">
    <location>
        <begin position="184"/>
        <end position="332"/>
    </location>
</feature>
<dbReference type="SMART" id="SM00148">
    <property type="entry name" value="PLCXc"/>
    <property type="match status" value="1"/>
</dbReference>
<dbReference type="InterPro" id="IPR000909">
    <property type="entry name" value="PLipase_C_PInositol-sp_X_dom"/>
</dbReference>
<dbReference type="InterPro" id="IPR023296">
    <property type="entry name" value="Glyco_hydro_beta-prop_sf"/>
</dbReference>
<dbReference type="GO" id="GO:0005987">
    <property type="term" value="P:sucrose catabolic process"/>
    <property type="evidence" value="ECO:0007669"/>
    <property type="project" value="TreeGrafter"/>
</dbReference>
<dbReference type="CDD" id="cd18622">
    <property type="entry name" value="GH32_Inu-like"/>
    <property type="match status" value="1"/>
</dbReference>
<dbReference type="GO" id="GO:0004575">
    <property type="term" value="F:sucrose alpha-glucosidase activity"/>
    <property type="evidence" value="ECO:0007669"/>
    <property type="project" value="TreeGrafter"/>
</dbReference>
<dbReference type="STRING" id="86259.A0A4Z1PEZ6"/>
<organism evidence="5 6">
    <name type="scientific">Venturia nashicola</name>
    <dbReference type="NCBI Taxonomy" id="86259"/>
    <lineage>
        <taxon>Eukaryota</taxon>
        <taxon>Fungi</taxon>
        <taxon>Dikarya</taxon>
        <taxon>Ascomycota</taxon>
        <taxon>Pezizomycotina</taxon>
        <taxon>Dothideomycetes</taxon>
        <taxon>Pleosporomycetidae</taxon>
        <taxon>Venturiales</taxon>
        <taxon>Venturiaceae</taxon>
        <taxon>Venturia</taxon>
    </lineage>
</organism>
<evidence type="ECO:0000256" key="2">
    <source>
        <dbReference type="ARBA" id="ARBA00022801"/>
    </source>
</evidence>